<dbReference type="Pfam" id="PF02743">
    <property type="entry name" value="dCache_1"/>
    <property type="match status" value="1"/>
</dbReference>
<comment type="subcellular location">
    <subcellularLocation>
        <location evidence="1">Cell membrane</location>
        <topology evidence="1">Multi-pass membrane protein</topology>
    </subcellularLocation>
</comment>
<feature type="domain" description="HAMP" evidence="11">
    <location>
        <begin position="311"/>
        <end position="363"/>
    </location>
</feature>
<keyword evidence="8 10" id="KW-0472">Membrane</keyword>
<dbReference type="GO" id="GO:0000155">
    <property type="term" value="F:phosphorelay sensor kinase activity"/>
    <property type="evidence" value="ECO:0007669"/>
    <property type="project" value="InterPro"/>
</dbReference>
<keyword evidence="6 12" id="KW-0418">Kinase</keyword>
<dbReference type="InterPro" id="IPR050640">
    <property type="entry name" value="Bact_2-comp_sensor_kinase"/>
</dbReference>
<dbReference type="SUPFAM" id="SSF158472">
    <property type="entry name" value="HAMP domain-like"/>
    <property type="match status" value="1"/>
</dbReference>
<keyword evidence="4" id="KW-0808">Transferase</keyword>
<dbReference type="CDD" id="cd06225">
    <property type="entry name" value="HAMP"/>
    <property type="match status" value="1"/>
</dbReference>
<evidence type="ECO:0000256" key="2">
    <source>
        <dbReference type="ARBA" id="ARBA00022475"/>
    </source>
</evidence>
<evidence type="ECO:0000256" key="10">
    <source>
        <dbReference type="SAM" id="Phobius"/>
    </source>
</evidence>
<feature type="transmembrane region" description="Helical" evidence="10">
    <location>
        <begin position="12"/>
        <end position="33"/>
    </location>
</feature>
<keyword evidence="9" id="KW-0175">Coiled coil</keyword>
<keyword evidence="2" id="KW-1003">Cell membrane</keyword>
<feature type="transmembrane region" description="Helical" evidence="10">
    <location>
        <begin position="286"/>
        <end position="310"/>
    </location>
</feature>
<evidence type="ECO:0000256" key="1">
    <source>
        <dbReference type="ARBA" id="ARBA00004651"/>
    </source>
</evidence>
<reference evidence="12" key="1">
    <citation type="submission" date="2022-05" db="EMBL/GenBank/DDBJ databases">
        <title>Novel bacterial taxa in a minimal lignocellulolytic consortium and its capacity to transform plastics disclosed by genome-resolved metagenomics.</title>
        <authorList>
            <person name="Rodriguez C.A.D."/>
            <person name="Diaz-Garcia L."/>
            <person name="Herrera K."/>
            <person name="Tarazona N.A."/>
            <person name="Sproer C."/>
            <person name="Overmann J."/>
            <person name="Jimenez D.J."/>
        </authorList>
    </citation>
    <scope>NUCLEOTIDE SEQUENCE</scope>
    <source>
        <strain evidence="12">MAG5</strain>
    </source>
</reference>
<accession>A0A9J6ZL39</accession>
<dbReference type="Gene3D" id="6.10.340.10">
    <property type="match status" value="1"/>
</dbReference>
<keyword evidence="7 10" id="KW-1133">Transmembrane helix</keyword>
<evidence type="ECO:0000256" key="9">
    <source>
        <dbReference type="SAM" id="Coils"/>
    </source>
</evidence>
<protein>
    <submittedName>
        <fullName evidence="12">Sensor histidine kinase</fullName>
    </submittedName>
</protein>
<gene>
    <name evidence="12" type="ORF">NAG76_10235</name>
</gene>
<evidence type="ECO:0000256" key="7">
    <source>
        <dbReference type="ARBA" id="ARBA00022989"/>
    </source>
</evidence>
<dbReference type="PROSITE" id="PS50885">
    <property type="entry name" value="HAMP"/>
    <property type="match status" value="1"/>
</dbReference>
<feature type="coiled-coil region" evidence="9">
    <location>
        <begin position="351"/>
        <end position="378"/>
    </location>
</feature>
<dbReference type="PANTHER" id="PTHR34220">
    <property type="entry name" value="SENSOR HISTIDINE KINASE YPDA"/>
    <property type="match status" value="1"/>
</dbReference>
<evidence type="ECO:0000313" key="13">
    <source>
        <dbReference type="Proteomes" id="UP001056756"/>
    </source>
</evidence>
<evidence type="ECO:0000256" key="3">
    <source>
        <dbReference type="ARBA" id="ARBA00022553"/>
    </source>
</evidence>
<evidence type="ECO:0000259" key="11">
    <source>
        <dbReference type="PROSITE" id="PS50885"/>
    </source>
</evidence>
<name>A0A9J6ZL39_9BACL</name>
<dbReference type="PANTHER" id="PTHR34220:SF7">
    <property type="entry name" value="SENSOR HISTIDINE KINASE YPDA"/>
    <property type="match status" value="1"/>
</dbReference>
<dbReference type="KEGG" id="plig:NAG76_10235"/>
<evidence type="ECO:0000313" key="12">
    <source>
        <dbReference type="EMBL" id="URN96568.1"/>
    </source>
</evidence>
<keyword evidence="5 10" id="KW-0812">Transmembrane</keyword>
<dbReference type="SMART" id="SM00387">
    <property type="entry name" value="HATPase_c"/>
    <property type="match status" value="1"/>
</dbReference>
<organism evidence="12 13">
    <name type="scientific">Candidatus Pristimantibacillus lignocellulolyticus</name>
    <dbReference type="NCBI Taxonomy" id="2994561"/>
    <lineage>
        <taxon>Bacteria</taxon>
        <taxon>Bacillati</taxon>
        <taxon>Bacillota</taxon>
        <taxon>Bacilli</taxon>
        <taxon>Bacillales</taxon>
        <taxon>Paenibacillaceae</taxon>
        <taxon>Candidatus Pristimantibacillus</taxon>
    </lineage>
</organism>
<evidence type="ECO:0000256" key="6">
    <source>
        <dbReference type="ARBA" id="ARBA00022777"/>
    </source>
</evidence>
<dbReference type="SUPFAM" id="SSF55874">
    <property type="entry name" value="ATPase domain of HSP90 chaperone/DNA topoisomerase II/histidine kinase"/>
    <property type="match status" value="1"/>
</dbReference>
<dbReference type="Gene3D" id="3.30.450.20">
    <property type="entry name" value="PAS domain"/>
    <property type="match status" value="1"/>
</dbReference>
<evidence type="ECO:0000256" key="5">
    <source>
        <dbReference type="ARBA" id="ARBA00022692"/>
    </source>
</evidence>
<dbReference type="Pfam" id="PF06580">
    <property type="entry name" value="His_kinase"/>
    <property type="match status" value="1"/>
</dbReference>
<dbReference type="AlphaFoldDB" id="A0A9J6ZL39"/>
<proteinExistence type="predicted"/>
<keyword evidence="3" id="KW-0597">Phosphoprotein</keyword>
<dbReference type="InterPro" id="IPR010559">
    <property type="entry name" value="Sig_transdc_His_kin_internal"/>
</dbReference>
<dbReference type="InterPro" id="IPR036890">
    <property type="entry name" value="HATPase_C_sf"/>
</dbReference>
<dbReference type="Gene3D" id="3.30.565.10">
    <property type="entry name" value="Histidine kinase-like ATPase, C-terminal domain"/>
    <property type="match status" value="1"/>
</dbReference>
<sequence>MVKWMSTSLGRKLSVIIMISTLVPLLSLGVFTYSVSSIVTEEKVNQSGIDTLKQMEDKLRFIIDDIENISLFMIGQSDIQKYLSAQEDDIHLQARILDFMMNLSTSKKYISNISLYSKNANAPLSNTAIYSSNLSDLVDLYNVTDKIWTGVYTVSDFSGQHQVMSLIRPMRSIYSYETLGWLVISLDEDVLSEYWSEANLGEGNGKVALINEHGTVISSTEKEWLVRSFDELFPGALIQFNKGLHGETVYGEGSAKKTILYYSQNSTGWNFIGMIPYDLYSSQNRFILILTAVAVLSSIIINGGLVLFVIQRVTNPLRMLTRLLTKVNTDDLMPIYHSQSRDEIGRLGDSYNKLGSRIKELKEQLIRDETRKKEADIRALQAQINPHFLYNTLSSIHWMALMSEEKQISDMVGALSDLLQFSLNKGNEFCPVHQELAHIRNYTDIQSIRYPDKFEVDIIVDPGLQDKFMLKLILQPLVENAMIHGIQKKAGRGSIGIYIEQQGNYMNFLVIDDGIGITEDRLANVRIQLEESAVVYGPEASYGLRNVNERLRLHYGLLSCLQIESRPNNGTRISFSIPFLEGPYENYDRG</sequence>
<dbReference type="InterPro" id="IPR003660">
    <property type="entry name" value="HAMP_dom"/>
</dbReference>
<dbReference type="GO" id="GO:0005886">
    <property type="term" value="C:plasma membrane"/>
    <property type="evidence" value="ECO:0007669"/>
    <property type="project" value="UniProtKB-SubCell"/>
</dbReference>
<dbReference type="InterPro" id="IPR033479">
    <property type="entry name" value="dCache_1"/>
</dbReference>
<evidence type="ECO:0000256" key="8">
    <source>
        <dbReference type="ARBA" id="ARBA00023136"/>
    </source>
</evidence>
<evidence type="ECO:0000256" key="4">
    <source>
        <dbReference type="ARBA" id="ARBA00022679"/>
    </source>
</evidence>
<dbReference type="EMBL" id="CP097899">
    <property type="protein sequence ID" value="URN96568.1"/>
    <property type="molecule type" value="Genomic_DNA"/>
</dbReference>
<dbReference type="InterPro" id="IPR003594">
    <property type="entry name" value="HATPase_dom"/>
</dbReference>
<dbReference type="Pfam" id="PF02518">
    <property type="entry name" value="HATPase_c"/>
    <property type="match status" value="1"/>
</dbReference>
<dbReference type="Proteomes" id="UP001056756">
    <property type="component" value="Chromosome"/>
</dbReference>